<evidence type="ECO:0000256" key="5">
    <source>
        <dbReference type="ARBA" id="ARBA00023172"/>
    </source>
</evidence>
<evidence type="ECO:0000313" key="9">
    <source>
        <dbReference type="Proteomes" id="UP001501183"/>
    </source>
</evidence>
<keyword evidence="4 6" id="KW-0238">DNA-binding</keyword>
<comment type="function">
    <text evidence="1 6">Required for the transposition of the insertion element.</text>
</comment>
<sequence>MLDLVAALGVSSGISKSQVSRICAGIDAEVARFRERTLTHTTFPYVYLDATYCKVRVGAHVVFQALVVVTGVSIDGTREVLGTRSETRSPSSSGVSSWSGCGAGD</sequence>
<proteinExistence type="inferred from homology"/>
<dbReference type="InterPro" id="IPR001207">
    <property type="entry name" value="Transposase_mutator"/>
</dbReference>
<dbReference type="EMBL" id="BAABFB010000092">
    <property type="protein sequence ID" value="GAA4491445.1"/>
    <property type="molecule type" value="Genomic_DNA"/>
</dbReference>
<dbReference type="PANTHER" id="PTHR33217:SF7">
    <property type="entry name" value="TRANSPOSASE FOR INSERTION SEQUENCE ELEMENT IS1081"/>
    <property type="match status" value="1"/>
</dbReference>
<accession>A0ABP8PQH0</accession>
<evidence type="ECO:0000256" key="4">
    <source>
        <dbReference type="ARBA" id="ARBA00023125"/>
    </source>
</evidence>
<dbReference type="Proteomes" id="UP001501183">
    <property type="component" value="Unassembled WGS sequence"/>
</dbReference>
<evidence type="ECO:0000256" key="6">
    <source>
        <dbReference type="RuleBase" id="RU365089"/>
    </source>
</evidence>
<feature type="region of interest" description="Disordered" evidence="7">
    <location>
        <begin position="80"/>
        <end position="105"/>
    </location>
</feature>
<evidence type="ECO:0000256" key="2">
    <source>
        <dbReference type="ARBA" id="ARBA00010961"/>
    </source>
</evidence>
<keyword evidence="3 6" id="KW-0815">Transposition</keyword>
<comment type="similarity">
    <text evidence="2 6">Belongs to the transposase mutator family.</text>
</comment>
<comment type="caution">
    <text evidence="8">The sequence shown here is derived from an EMBL/GenBank/DDBJ whole genome shotgun (WGS) entry which is preliminary data.</text>
</comment>
<feature type="compositionally biased region" description="Low complexity" evidence="7">
    <location>
        <begin position="88"/>
        <end position="105"/>
    </location>
</feature>
<evidence type="ECO:0000313" key="8">
    <source>
        <dbReference type="EMBL" id="GAA4491445.1"/>
    </source>
</evidence>
<keyword evidence="5 6" id="KW-0233">DNA recombination</keyword>
<name>A0ABP8PQH0_9NOCA</name>
<evidence type="ECO:0000256" key="3">
    <source>
        <dbReference type="ARBA" id="ARBA00022578"/>
    </source>
</evidence>
<reference evidence="9" key="1">
    <citation type="journal article" date="2019" name="Int. J. Syst. Evol. Microbiol.">
        <title>The Global Catalogue of Microorganisms (GCM) 10K type strain sequencing project: providing services to taxonomists for standard genome sequencing and annotation.</title>
        <authorList>
            <consortium name="The Broad Institute Genomics Platform"/>
            <consortium name="The Broad Institute Genome Sequencing Center for Infectious Disease"/>
            <person name="Wu L."/>
            <person name="Ma J."/>
        </authorList>
    </citation>
    <scope>NUCLEOTIDE SEQUENCE [LARGE SCALE GENOMIC DNA]</scope>
    <source>
        <strain evidence="9">JCM 32206</strain>
    </source>
</reference>
<dbReference type="Pfam" id="PF00872">
    <property type="entry name" value="Transposase_mut"/>
    <property type="match status" value="1"/>
</dbReference>
<dbReference type="PANTHER" id="PTHR33217">
    <property type="entry name" value="TRANSPOSASE FOR INSERTION SEQUENCE ELEMENT IS1081"/>
    <property type="match status" value="1"/>
</dbReference>
<evidence type="ECO:0000256" key="1">
    <source>
        <dbReference type="ARBA" id="ARBA00002190"/>
    </source>
</evidence>
<organism evidence="8 9">
    <name type="scientific">Rhodococcus olei</name>
    <dbReference type="NCBI Taxonomy" id="2161675"/>
    <lineage>
        <taxon>Bacteria</taxon>
        <taxon>Bacillati</taxon>
        <taxon>Actinomycetota</taxon>
        <taxon>Actinomycetes</taxon>
        <taxon>Mycobacteriales</taxon>
        <taxon>Nocardiaceae</taxon>
        <taxon>Rhodococcus</taxon>
    </lineage>
</organism>
<protein>
    <recommendedName>
        <fullName evidence="6">Mutator family transposase</fullName>
    </recommendedName>
</protein>
<gene>
    <name evidence="8" type="ORF">GCM10023094_55840</name>
</gene>
<keyword evidence="6" id="KW-0814">Transposable element</keyword>
<keyword evidence="9" id="KW-1185">Reference proteome</keyword>
<evidence type="ECO:0000256" key="7">
    <source>
        <dbReference type="SAM" id="MobiDB-lite"/>
    </source>
</evidence>